<feature type="region of interest" description="Disordered" evidence="1">
    <location>
        <begin position="37"/>
        <end position="119"/>
    </location>
</feature>
<evidence type="ECO:0000313" key="2">
    <source>
        <dbReference type="EMBL" id="GJN35143.1"/>
    </source>
</evidence>
<sequence>MLDVLRDLVFLAGRRWLSTRISGAPAAAAAAIQAVHAAPTPPPMQDAPAFRRHLPYHADGNRPPQAAPPPPLGPSSLEPTSPDHRSSHHNGNGRPTDATSSDCADPHHQAIANRTPRPV</sequence>
<evidence type="ECO:0000313" key="3">
    <source>
        <dbReference type="Proteomes" id="UP001054889"/>
    </source>
</evidence>
<dbReference type="EMBL" id="BQKI01000087">
    <property type="protein sequence ID" value="GJN35143.1"/>
    <property type="molecule type" value="Genomic_DNA"/>
</dbReference>
<evidence type="ECO:0000256" key="1">
    <source>
        <dbReference type="SAM" id="MobiDB-lite"/>
    </source>
</evidence>
<dbReference type="AlphaFoldDB" id="A0AAV5FHD2"/>
<reference evidence="2" key="1">
    <citation type="journal article" date="2018" name="DNA Res.">
        <title>Multiple hybrid de novo genome assembly of finger millet, an orphan allotetraploid crop.</title>
        <authorList>
            <person name="Hatakeyama M."/>
            <person name="Aluri S."/>
            <person name="Balachadran M.T."/>
            <person name="Sivarajan S.R."/>
            <person name="Patrignani A."/>
            <person name="Gruter S."/>
            <person name="Poveda L."/>
            <person name="Shimizu-Inatsugi R."/>
            <person name="Baeten J."/>
            <person name="Francoijs K.J."/>
            <person name="Nataraja K.N."/>
            <person name="Reddy Y.A.N."/>
            <person name="Phadnis S."/>
            <person name="Ravikumar R.L."/>
            <person name="Schlapbach R."/>
            <person name="Sreeman S.M."/>
            <person name="Shimizu K.K."/>
        </authorList>
    </citation>
    <scope>NUCLEOTIDE SEQUENCE</scope>
</reference>
<name>A0AAV5FHD2_ELECO</name>
<protein>
    <submittedName>
        <fullName evidence="2">Uncharacterized protein</fullName>
    </submittedName>
</protein>
<comment type="caution">
    <text evidence="2">The sequence shown here is derived from an EMBL/GenBank/DDBJ whole genome shotgun (WGS) entry which is preliminary data.</text>
</comment>
<proteinExistence type="predicted"/>
<reference evidence="2" key="2">
    <citation type="submission" date="2021-12" db="EMBL/GenBank/DDBJ databases">
        <title>Resequencing data analysis of finger millet.</title>
        <authorList>
            <person name="Hatakeyama M."/>
            <person name="Aluri S."/>
            <person name="Balachadran M.T."/>
            <person name="Sivarajan S.R."/>
            <person name="Poveda L."/>
            <person name="Shimizu-Inatsugi R."/>
            <person name="Schlapbach R."/>
            <person name="Sreeman S.M."/>
            <person name="Shimizu K.K."/>
        </authorList>
    </citation>
    <scope>NUCLEOTIDE SEQUENCE</scope>
</reference>
<gene>
    <name evidence="2" type="primary">gb23887</name>
    <name evidence="2" type="ORF">PR202_gb23887</name>
</gene>
<accession>A0AAV5FHD2</accession>
<dbReference type="Proteomes" id="UP001054889">
    <property type="component" value="Unassembled WGS sequence"/>
</dbReference>
<organism evidence="2 3">
    <name type="scientific">Eleusine coracana subsp. coracana</name>
    <dbReference type="NCBI Taxonomy" id="191504"/>
    <lineage>
        <taxon>Eukaryota</taxon>
        <taxon>Viridiplantae</taxon>
        <taxon>Streptophyta</taxon>
        <taxon>Embryophyta</taxon>
        <taxon>Tracheophyta</taxon>
        <taxon>Spermatophyta</taxon>
        <taxon>Magnoliopsida</taxon>
        <taxon>Liliopsida</taxon>
        <taxon>Poales</taxon>
        <taxon>Poaceae</taxon>
        <taxon>PACMAD clade</taxon>
        <taxon>Chloridoideae</taxon>
        <taxon>Cynodonteae</taxon>
        <taxon>Eleusininae</taxon>
        <taxon>Eleusine</taxon>
    </lineage>
</organism>
<keyword evidence="3" id="KW-1185">Reference proteome</keyword>